<dbReference type="EMBL" id="BJWL01000238">
    <property type="protein sequence ID" value="GFS35787.1"/>
    <property type="molecule type" value="Genomic_DNA"/>
</dbReference>
<protein>
    <recommendedName>
        <fullName evidence="1">Serine-threonine/tyrosine-protein kinase catalytic domain-containing protein</fullName>
    </recommendedName>
</protein>
<dbReference type="InterPro" id="IPR001245">
    <property type="entry name" value="Ser-Thr/Tyr_kinase_cat_dom"/>
</dbReference>
<name>A0A7J0DJZ7_9ERIC</name>
<sequence length="236" mass="27206">MEATMNLIERYRIGKSAYRAVIEDRVFALKKTKDATEELKILHKVNHANLVKLMGMSLDNQGNCFLVYEYAENGSLDKWLYPNSSSISSSSVAFLTWTQRLYIALYVANGLQPATNYVMPKIDVFFFQFCWSCLLEGKPWRRQKTVILCLLWKEIRWSLEDEEKREERLRVWMDPKLESFYPIDGALSVAGLARACTSEKYSARPRMAEIVFNLSVLTQSSQEELVQVISPVVAAH</sequence>
<dbReference type="GO" id="GO:0004672">
    <property type="term" value="F:protein kinase activity"/>
    <property type="evidence" value="ECO:0007669"/>
    <property type="project" value="InterPro"/>
</dbReference>
<dbReference type="Proteomes" id="UP000585474">
    <property type="component" value="Unassembled WGS sequence"/>
</dbReference>
<evidence type="ECO:0000259" key="1">
    <source>
        <dbReference type="Pfam" id="PF07714"/>
    </source>
</evidence>
<evidence type="ECO:0000313" key="3">
    <source>
        <dbReference type="Proteomes" id="UP000585474"/>
    </source>
</evidence>
<dbReference type="Gene3D" id="1.10.510.10">
    <property type="entry name" value="Transferase(Phosphotransferase) domain 1"/>
    <property type="match status" value="2"/>
</dbReference>
<accession>A0A7J0DJZ7</accession>
<feature type="domain" description="Serine-threonine/tyrosine-protein kinase catalytic" evidence="1">
    <location>
        <begin position="31"/>
        <end position="111"/>
    </location>
</feature>
<dbReference type="PANTHER" id="PTHR45927:SF2">
    <property type="entry name" value="SERINE_THREONINE RECEPTOR-LIKE KINASE NFP"/>
    <property type="match status" value="1"/>
</dbReference>
<gene>
    <name evidence="2" type="ORF">Acr_00g0042050</name>
</gene>
<evidence type="ECO:0000313" key="2">
    <source>
        <dbReference type="EMBL" id="GFS35787.1"/>
    </source>
</evidence>
<dbReference type="PANTHER" id="PTHR45927">
    <property type="entry name" value="LYSM-DOMAIN RECEPTOR-LIKE KINASE-RELATED"/>
    <property type="match status" value="1"/>
</dbReference>
<dbReference type="AlphaFoldDB" id="A0A7J0DJZ7"/>
<organism evidence="2 3">
    <name type="scientific">Actinidia rufa</name>
    <dbReference type="NCBI Taxonomy" id="165716"/>
    <lineage>
        <taxon>Eukaryota</taxon>
        <taxon>Viridiplantae</taxon>
        <taxon>Streptophyta</taxon>
        <taxon>Embryophyta</taxon>
        <taxon>Tracheophyta</taxon>
        <taxon>Spermatophyta</taxon>
        <taxon>Magnoliopsida</taxon>
        <taxon>eudicotyledons</taxon>
        <taxon>Gunneridae</taxon>
        <taxon>Pentapetalae</taxon>
        <taxon>asterids</taxon>
        <taxon>Ericales</taxon>
        <taxon>Actinidiaceae</taxon>
        <taxon>Actinidia</taxon>
    </lineage>
</organism>
<dbReference type="OrthoDB" id="1747322at2759"/>
<proteinExistence type="predicted"/>
<dbReference type="InterPro" id="IPR011009">
    <property type="entry name" value="Kinase-like_dom_sf"/>
</dbReference>
<dbReference type="SUPFAM" id="SSF56112">
    <property type="entry name" value="Protein kinase-like (PK-like)"/>
    <property type="match status" value="1"/>
</dbReference>
<comment type="caution">
    <text evidence="2">The sequence shown here is derived from an EMBL/GenBank/DDBJ whole genome shotgun (WGS) entry which is preliminary data.</text>
</comment>
<dbReference type="InterPro" id="IPR052611">
    <property type="entry name" value="Plant_RLK_LysM"/>
</dbReference>
<dbReference type="Pfam" id="PF07714">
    <property type="entry name" value="PK_Tyr_Ser-Thr"/>
    <property type="match status" value="1"/>
</dbReference>
<keyword evidence="3" id="KW-1185">Reference proteome</keyword>
<reference evidence="3" key="1">
    <citation type="submission" date="2019-07" db="EMBL/GenBank/DDBJ databases">
        <title>De Novo Assembly of kiwifruit Actinidia rufa.</title>
        <authorList>
            <person name="Sugita-Konishi S."/>
            <person name="Sato K."/>
            <person name="Mori E."/>
            <person name="Abe Y."/>
            <person name="Kisaki G."/>
            <person name="Hamano K."/>
            <person name="Suezawa K."/>
            <person name="Otani M."/>
            <person name="Fukuda T."/>
            <person name="Manabe T."/>
            <person name="Gomi K."/>
            <person name="Tabuchi M."/>
            <person name="Akimitsu K."/>
            <person name="Kataoka I."/>
        </authorList>
    </citation>
    <scope>NUCLEOTIDE SEQUENCE [LARGE SCALE GENOMIC DNA]</scope>
    <source>
        <strain evidence="3">cv. Fuchu</strain>
    </source>
</reference>